<evidence type="ECO:0000256" key="1">
    <source>
        <dbReference type="SAM" id="MobiDB-lite"/>
    </source>
</evidence>
<sequence>MTKGDGYQEPFDGQLDELAATDAFLTELSHGVDPTDGTDPIADLLLQLRDEVYAPMPPVPVIETTEVAAVAETPASHTPADNPDVIDLASRRNRGMGRIASGFIGAAAATLIIAGGGSAVLSAKEGSVLYPLQQQLFGATPSHKAVVELAGKLEEANNLTANGDVAGAQEILEQAQAMVNKLGAKEEAESVKKTPSTETQTSTVTVTSERPAETVTTTVTVTTEPAPAVVAPVQTQTQSPSVAPITPTPSAEPTTVPAPAPGDGLQLPEEYRN</sequence>
<dbReference type="KEGG" id="cmv:CMUST_02830"/>
<keyword evidence="4" id="KW-1185">Reference proteome</keyword>
<dbReference type="OrthoDB" id="4426886at2"/>
<accession>A0A0G3GWK1</accession>
<feature type="region of interest" description="Disordered" evidence="1">
    <location>
        <begin position="186"/>
        <end position="212"/>
    </location>
</feature>
<dbReference type="STRING" id="571915.CMUST_02830"/>
<reference evidence="3 4" key="1">
    <citation type="journal article" date="2015" name="Genome Announc.">
        <title>Complete Genome Sequence of the Type Strain Corynebacterium mustelae DSM 45274, Isolated from Various Tissues of a Male Ferret with Lethal Sepsis.</title>
        <authorList>
            <person name="Ruckert C."/>
            <person name="Eimer J."/>
            <person name="Winkler A."/>
            <person name="Tauch A."/>
        </authorList>
    </citation>
    <scope>NUCLEOTIDE SEQUENCE [LARGE SCALE GENOMIC DNA]</scope>
    <source>
        <strain evidence="3 4">DSM 45274</strain>
    </source>
</reference>
<dbReference type="Proteomes" id="UP000035199">
    <property type="component" value="Chromosome"/>
</dbReference>
<reference evidence="4" key="2">
    <citation type="submission" date="2015-05" db="EMBL/GenBank/DDBJ databases">
        <title>Complete genome sequence of Corynebacterium mustelae DSM 45274, isolated from various tissues of a male ferret with lethal sepsis.</title>
        <authorList>
            <person name="Ruckert C."/>
            <person name="Albersmeier A."/>
            <person name="Winkler A."/>
            <person name="Tauch A."/>
        </authorList>
    </citation>
    <scope>NUCLEOTIDE SEQUENCE [LARGE SCALE GENOMIC DNA]</scope>
    <source>
        <strain evidence="4">DSM 45274</strain>
    </source>
</reference>
<evidence type="ECO:0000313" key="3">
    <source>
        <dbReference type="EMBL" id="AKK04910.1"/>
    </source>
</evidence>
<protein>
    <recommendedName>
        <fullName evidence="5">Anti-sigma-D factor RsdA sigma factor binding region domain-containing protein</fullName>
    </recommendedName>
</protein>
<proteinExistence type="predicted"/>
<name>A0A0G3GWK1_9CORY</name>
<evidence type="ECO:0000256" key="2">
    <source>
        <dbReference type="SAM" id="Phobius"/>
    </source>
</evidence>
<feature type="compositionally biased region" description="Low complexity" evidence="1">
    <location>
        <begin position="194"/>
        <end position="212"/>
    </location>
</feature>
<gene>
    <name evidence="3" type="ORF">CMUST_02830</name>
</gene>
<keyword evidence="2" id="KW-0812">Transmembrane</keyword>
<dbReference type="EMBL" id="CP011542">
    <property type="protein sequence ID" value="AKK04910.1"/>
    <property type="molecule type" value="Genomic_DNA"/>
</dbReference>
<dbReference type="RefSeq" id="WP_047261238.1">
    <property type="nucleotide sequence ID" value="NZ_CP011542.1"/>
</dbReference>
<dbReference type="AlphaFoldDB" id="A0A0G3GWK1"/>
<feature type="compositionally biased region" description="Low complexity" evidence="1">
    <location>
        <begin position="225"/>
        <end position="238"/>
    </location>
</feature>
<dbReference type="PATRIC" id="fig|571915.4.peg.599"/>
<keyword evidence="2" id="KW-1133">Transmembrane helix</keyword>
<organism evidence="3 4">
    <name type="scientific">Corynebacterium mustelae</name>
    <dbReference type="NCBI Taxonomy" id="571915"/>
    <lineage>
        <taxon>Bacteria</taxon>
        <taxon>Bacillati</taxon>
        <taxon>Actinomycetota</taxon>
        <taxon>Actinomycetes</taxon>
        <taxon>Mycobacteriales</taxon>
        <taxon>Corynebacteriaceae</taxon>
        <taxon>Corynebacterium</taxon>
    </lineage>
</organism>
<feature type="transmembrane region" description="Helical" evidence="2">
    <location>
        <begin position="99"/>
        <end position="121"/>
    </location>
</feature>
<evidence type="ECO:0000313" key="4">
    <source>
        <dbReference type="Proteomes" id="UP000035199"/>
    </source>
</evidence>
<feature type="region of interest" description="Disordered" evidence="1">
    <location>
        <begin position="225"/>
        <end position="273"/>
    </location>
</feature>
<evidence type="ECO:0008006" key="5">
    <source>
        <dbReference type="Google" id="ProtNLM"/>
    </source>
</evidence>
<keyword evidence="2" id="KW-0472">Membrane</keyword>